<name>E6U3F5_ETHHY</name>
<dbReference type="Proteomes" id="UP000001551">
    <property type="component" value="Chromosome"/>
</dbReference>
<dbReference type="PRINTS" id="PR00735">
    <property type="entry name" value="GLHYDRLASE8"/>
</dbReference>
<dbReference type="EC" id="3.2.1.-" evidence="6"/>
<feature type="active site" description="Nucleophile" evidence="5">
    <location>
        <position position="132"/>
    </location>
</feature>
<organism evidence="7 8">
    <name type="scientific">Ethanoligenens harbinense (strain DSM 18485 / JCM 12961 / CGMCC 1.5033 / YUAN-3)</name>
    <dbReference type="NCBI Taxonomy" id="663278"/>
    <lineage>
        <taxon>Bacteria</taxon>
        <taxon>Bacillati</taxon>
        <taxon>Bacillota</taxon>
        <taxon>Clostridia</taxon>
        <taxon>Eubacteriales</taxon>
        <taxon>Oscillospiraceae</taxon>
        <taxon>Ethanoligenens</taxon>
    </lineage>
</organism>
<gene>
    <name evidence="7" type="ordered locus">Ethha_0885</name>
</gene>
<evidence type="ECO:0000313" key="7">
    <source>
        <dbReference type="EMBL" id="ADU26447.1"/>
    </source>
</evidence>
<evidence type="ECO:0000256" key="4">
    <source>
        <dbReference type="ARBA" id="ARBA00023295"/>
    </source>
</evidence>
<keyword evidence="3 6" id="KW-0378">Hydrolase</keyword>
<dbReference type="Gene3D" id="1.50.10.10">
    <property type="match status" value="1"/>
</dbReference>
<reference evidence="7 8" key="1">
    <citation type="submission" date="2010-12" db="EMBL/GenBank/DDBJ databases">
        <title>Complete sequence of Ethanoligenens harbinense YUAN-3.</title>
        <authorList>
            <person name="Lucas S."/>
            <person name="Copeland A."/>
            <person name="Lapidus A."/>
            <person name="Cheng J.-F."/>
            <person name="Bruce D."/>
            <person name="Goodwin L."/>
            <person name="Pitluck S."/>
            <person name="Chertkov O."/>
            <person name="Misra M."/>
            <person name="Detter J.C."/>
            <person name="Han C."/>
            <person name="Tapia R."/>
            <person name="Land M."/>
            <person name="Hauser L."/>
            <person name="Jeffries C."/>
            <person name="Kyrpides N."/>
            <person name="Ivanova N."/>
            <person name="Mikhailova N."/>
            <person name="Wang A."/>
            <person name="Mouttaki H."/>
            <person name="He Z."/>
            <person name="Zhou J."/>
            <person name="Hemme C.L."/>
            <person name="Woyke T."/>
        </authorList>
    </citation>
    <scope>NUCLEOTIDE SEQUENCE [LARGE SCALE GENOMIC DNA]</scope>
    <source>
        <strain evidence="8">DSM 18485 / JCM 12961 / CGMCC 1.5033 / YUAN-3</strain>
    </source>
</reference>
<dbReference type="HOGENOM" id="CLU_843970_0_0_9"/>
<dbReference type="InterPro" id="IPR012341">
    <property type="entry name" value="6hp_glycosidase-like_sf"/>
</dbReference>
<accession>E6U3F5</accession>
<evidence type="ECO:0000256" key="6">
    <source>
        <dbReference type="RuleBase" id="RU361167"/>
    </source>
</evidence>
<evidence type="ECO:0000256" key="3">
    <source>
        <dbReference type="ARBA" id="ARBA00022801"/>
    </source>
</evidence>
<dbReference type="GO" id="GO:0000272">
    <property type="term" value="P:polysaccharide catabolic process"/>
    <property type="evidence" value="ECO:0007669"/>
    <property type="project" value="UniProtKB-KW"/>
</dbReference>
<keyword evidence="2" id="KW-0732">Signal</keyword>
<comment type="similarity">
    <text evidence="1 6">Belongs to the glycosyl hydrolase 8 (cellulase D) family.</text>
</comment>
<protein>
    <recommendedName>
        <fullName evidence="6">Glucanase</fullName>
        <ecNumber evidence="6">3.2.1.-</ecNumber>
    </recommendedName>
</protein>
<dbReference type="Pfam" id="PF01270">
    <property type="entry name" value="Glyco_hydro_8"/>
    <property type="match status" value="1"/>
</dbReference>
<dbReference type="SUPFAM" id="SSF48208">
    <property type="entry name" value="Six-hairpin glycosidases"/>
    <property type="match status" value="1"/>
</dbReference>
<dbReference type="PROSITE" id="PS00812">
    <property type="entry name" value="GLYCOSYL_HYDROL_F8"/>
    <property type="match status" value="1"/>
</dbReference>
<dbReference type="eggNOG" id="COG3405">
    <property type="taxonomic scope" value="Bacteria"/>
</dbReference>
<dbReference type="RefSeq" id="WP_013484814.1">
    <property type="nucleotide sequence ID" value="NC_014828.1"/>
</dbReference>
<dbReference type="InterPro" id="IPR002037">
    <property type="entry name" value="Glyco_hydro_8"/>
</dbReference>
<dbReference type="InterPro" id="IPR008928">
    <property type="entry name" value="6-hairpin_glycosidase_sf"/>
</dbReference>
<proteinExistence type="inferred from homology"/>
<evidence type="ECO:0000313" key="8">
    <source>
        <dbReference type="Proteomes" id="UP000001551"/>
    </source>
</evidence>
<evidence type="ECO:0000256" key="1">
    <source>
        <dbReference type="ARBA" id="ARBA00009209"/>
    </source>
</evidence>
<dbReference type="InterPro" id="IPR019834">
    <property type="entry name" value="Glyco_hydro_8_CS"/>
</dbReference>
<dbReference type="EMBL" id="CP002400">
    <property type="protein sequence ID" value="ADU26447.1"/>
    <property type="molecule type" value="Genomic_DNA"/>
</dbReference>
<keyword evidence="6" id="KW-0119">Carbohydrate metabolism</keyword>
<sequence>MYMSTCFRYNKRKLLAVLSVVFATIAIFTAGYFGGEHHVCNIQQITSTYRNWKMAYLRAANSQMSRVIDPEMGNVTVSEGIGYGMLFSVAQDDPSVFKCLWKYAQYYMDDNGLMNWKIDADGNVIGTGAASDADEDMAYALLLASKKWKNPSYLKNAQTLVKSIQMHEIDSRYVLLPGDKWRVNPPLNPSYISPQYYKVFEKFDYTFWDKVYNVNFEILISSADRQTGLFPDWINYDRSLNSDNSNYGYDAIRVPIRLLYTYQAEKDSQSATLLAKIYNYVSNKSSLVAGYSLNGNPLVRYLNTSYLASYAAVASYNNQTAFIRKCWKN</sequence>
<evidence type="ECO:0000256" key="2">
    <source>
        <dbReference type="ARBA" id="ARBA00022729"/>
    </source>
</evidence>
<evidence type="ECO:0000256" key="5">
    <source>
        <dbReference type="PROSITE-ProRule" id="PRU10058"/>
    </source>
</evidence>
<keyword evidence="6" id="KW-0624">Polysaccharide degradation</keyword>
<dbReference type="AlphaFoldDB" id="E6U3F5"/>
<dbReference type="KEGG" id="eha:Ethha_0885"/>
<keyword evidence="8" id="KW-1185">Reference proteome</keyword>
<keyword evidence="4 6" id="KW-0326">Glycosidase</keyword>
<dbReference type="GO" id="GO:0004553">
    <property type="term" value="F:hydrolase activity, hydrolyzing O-glycosyl compounds"/>
    <property type="evidence" value="ECO:0007669"/>
    <property type="project" value="InterPro"/>
</dbReference>